<evidence type="ECO:0000259" key="1">
    <source>
        <dbReference type="Pfam" id="PF01593"/>
    </source>
</evidence>
<comment type="caution">
    <text evidence="2">The sequence shown here is derived from an EMBL/GenBank/DDBJ whole genome shotgun (WGS) entry which is preliminary data.</text>
</comment>
<dbReference type="InterPro" id="IPR002937">
    <property type="entry name" value="Amino_oxidase"/>
</dbReference>
<protein>
    <submittedName>
        <fullName evidence="2">NAD/FAD-binding protein</fullName>
    </submittedName>
</protein>
<evidence type="ECO:0000313" key="3">
    <source>
        <dbReference type="Proteomes" id="UP001253595"/>
    </source>
</evidence>
<organism evidence="2 3">
    <name type="scientific">Cellvibrio fibrivorans</name>
    <dbReference type="NCBI Taxonomy" id="126350"/>
    <lineage>
        <taxon>Bacteria</taxon>
        <taxon>Pseudomonadati</taxon>
        <taxon>Pseudomonadota</taxon>
        <taxon>Gammaproteobacteria</taxon>
        <taxon>Cellvibrionales</taxon>
        <taxon>Cellvibrionaceae</taxon>
        <taxon>Cellvibrio</taxon>
    </lineage>
</organism>
<name>A0ABU1UVW0_9GAMM</name>
<reference evidence="2 3" key="1">
    <citation type="submission" date="2023-07" db="EMBL/GenBank/DDBJ databases">
        <title>Sorghum-associated microbial communities from plants grown in Nebraska, USA.</title>
        <authorList>
            <person name="Schachtman D."/>
        </authorList>
    </citation>
    <scope>NUCLEOTIDE SEQUENCE [LARGE SCALE GENOMIC DNA]</scope>
    <source>
        <strain evidence="2 3">BE190</strain>
    </source>
</reference>
<dbReference type="InterPro" id="IPR050464">
    <property type="entry name" value="Zeta_carotene_desat/Oxidored"/>
</dbReference>
<keyword evidence="3" id="KW-1185">Reference proteome</keyword>
<dbReference type="PANTHER" id="PTHR42923">
    <property type="entry name" value="PROTOPORPHYRINOGEN OXIDASE"/>
    <property type="match status" value="1"/>
</dbReference>
<dbReference type="Gene3D" id="3.50.50.60">
    <property type="entry name" value="FAD/NAD(P)-binding domain"/>
    <property type="match status" value="1"/>
</dbReference>
<dbReference type="PANTHER" id="PTHR42923:SF17">
    <property type="entry name" value="AMINE OXIDASE DOMAIN-CONTAINING PROTEIN"/>
    <property type="match status" value="1"/>
</dbReference>
<dbReference type="EMBL" id="JAVDVX010000002">
    <property type="protein sequence ID" value="MDR7089337.1"/>
    <property type="molecule type" value="Genomic_DNA"/>
</dbReference>
<evidence type="ECO:0000313" key="2">
    <source>
        <dbReference type="EMBL" id="MDR7089337.1"/>
    </source>
</evidence>
<sequence>MTVVARKKIAIIGSGISGLLSGYLLARRHDVSVFEAGNEIGGHTATKMVIAPEGKLAVDTGFIVFNDRTYPNFLKLLAQLNVSYQPTEMGFSVACQRTGFEYSGTSLNAVFAQRKNIFNLSHWRMLKEIVQFNTACTLLYKNNCIPEDQTLGEYLQLQGYSEKFIHFYILPMVSAIWSSPIGTAAAMPLTFFVRFFHNHGLLTVTQQPQWYTIKGGSNQYLQPLTAKYKDTIYTNCPVLKVKRNADSVAVTTALFGEQLFDEVVFACHSDQALKLLADPSSAENEILAAIPYQSNQVVLHSDLRLLPKLRRSWASWNYLLLQHGEADSVSETVALTYNMNILQKLNSATTFCVTVNAGNAIDPEKIYGEYQYSHPMFTRESVAAQARWAEISGVNHTHFCGAYWRNGFHEDGVVSAIRVAEMLGEMW</sequence>
<feature type="domain" description="Amine oxidase" evidence="1">
    <location>
        <begin position="16"/>
        <end position="292"/>
    </location>
</feature>
<gene>
    <name evidence="2" type="ORF">J2X05_001343</name>
</gene>
<dbReference type="SUPFAM" id="SSF51905">
    <property type="entry name" value="FAD/NAD(P)-binding domain"/>
    <property type="match status" value="1"/>
</dbReference>
<proteinExistence type="predicted"/>
<dbReference type="InterPro" id="IPR036188">
    <property type="entry name" value="FAD/NAD-bd_sf"/>
</dbReference>
<dbReference type="Proteomes" id="UP001253595">
    <property type="component" value="Unassembled WGS sequence"/>
</dbReference>
<dbReference type="Pfam" id="PF01593">
    <property type="entry name" value="Amino_oxidase"/>
    <property type="match status" value="1"/>
</dbReference>
<accession>A0ABU1UVW0</accession>
<dbReference type="RefSeq" id="WP_310070311.1">
    <property type="nucleotide sequence ID" value="NZ_JAVDVX010000002.1"/>
</dbReference>